<evidence type="ECO:0000256" key="2">
    <source>
        <dbReference type="SAM" id="Phobius"/>
    </source>
</evidence>
<accession>A0A7C5PAF1</accession>
<keyword evidence="3" id="KW-0131">Cell cycle</keyword>
<proteinExistence type="predicted"/>
<dbReference type="GO" id="GO:0051301">
    <property type="term" value="P:cell division"/>
    <property type="evidence" value="ECO:0007669"/>
    <property type="project" value="UniProtKB-KW"/>
</dbReference>
<protein>
    <submittedName>
        <fullName evidence="3">Cell division protein</fullName>
    </submittedName>
</protein>
<reference evidence="3" key="1">
    <citation type="journal article" date="2020" name="mSystems">
        <title>Genome- and Community-Level Interaction Insights into Carbon Utilization and Element Cycling Functions of Hydrothermarchaeota in Hydrothermal Sediment.</title>
        <authorList>
            <person name="Zhou Z."/>
            <person name="Liu Y."/>
            <person name="Xu W."/>
            <person name="Pan J."/>
            <person name="Luo Z.H."/>
            <person name="Li M."/>
        </authorList>
    </citation>
    <scope>NUCLEOTIDE SEQUENCE [LARGE SCALE GENOMIC DNA]</scope>
    <source>
        <strain evidence="3">HyVt-93</strain>
    </source>
</reference>
<keyword evidence="2" id="KW-0472">Membrane</keyword>
<feature type="coiled-coil region" evidence="1">
    <location>
        <begin position="64"/>
        <end position="102"/>
    </location>
</feature>
<dbReference type="EMBL" id="DRTU01000216">
    <property type="protein sequence ID" value="HHI00852.1"/>
    <property type="molecule type" value="Genomic_DNA"/>
</dbReference>
<keyword evidence="1" id="KW-0175">Coiled coil</keyword>
<sequence length="172" mass="19064">MKKFVGNIMLTVGLIGGAITSARNPPLWTALGGSLAIMAVGILLRRQGEKEELHQSAAQGKGGKEELKRTLENAIAEIEKIMEEKEKDLEKAREHLGKILETLETFAEKAQPLRVKGIKLYGEVMTSFSKAERHLNRAWSAYADGYIREGDTYLESGYAQLKETSKLLSSEN</sequence>
<comment type="caution">
    <text evidence="3">The sequence shown here is derived from an EMBL/GenBank/DDBJ whole genome shotgun (WGS) entry which is preliminary data.</text>
</comment>
<organism evidence="3">
    <name type="scientific">Thermococcus litoralis</name>
    <dbReference type="NCBI Taxonomy" id="2265"/>
    <lineage>
        <taxon>Archaea</taxon>
        <taxon>Methanobacteriati</taxon>
        <taxon>Methanobacteriota</taxon>
        <taxon>Thermococci</taxon>
        <taxon>Thermococcales</taxon>
        <taxon>Thermococcaceae</taxon>
        <taxon>Thermococcus</taxon>
    </lineage>
</organism>
<gene>
    <name evidence="3" type="ORF">ENL40_05215</name>
</gene>
<keyword evidence="3" id="KW-0132">Cell division</keyword>
<name>A0A7C5PAF1_THELI</name>
<evidence type="ECO:0000256" key="1">
    <source>
        <dbReference type="SAM" id="Coils"/>
    </source>
</evidence>
<keyword evidence="2" id="KW-1133">Transmembrane helix</keyword>
<evidence type="ECO:0000313" key="3">
    <source>
        <dbReference type="EMBL" id="HHI00852.1"/>
    </source>
</evidence>
<keyword evidence="2" id="KW-0812">Transmembrane</keyword>
<dbReference type="Proteomes" id="UP000886217">
    <property type="component" value="Unassembled WGS sequence"/>
</dbReference>
<feature type="transmembrane region" description="Helical" evidence="2">
    <location>
        <begin position="27"/>
        <end position="44"/>
    </location>
</feature>
<dbReference type="AlphaFoldDB" id="A0A7C5PAF1"/>